<feature type="region of interest" description="Disordered" evidence="6">
    <location>
        <begin position="1364"/>
        <end position="1458"/>
    </location>
</feature>
<dbReference type="Proteomes" id="UP000183365">
    <property type="component" value="Unassembled WGS sequence"/>
</dbReference>
<evidence type="ECO:0000259" key="9">
    <source>
        <dbReference type="Pfam" id="PF16415"/>
    </source>
</evidence>
<dbReference type="GO" id="GO:0017148">
    <property type="term" value="P:negative regulation of translation"/>
    <property type="evidence" value="ECO:0007669"/>
    <property type="project" value="InterPro"/>
</dbReference>
<dbReference type="OrthoDB" id="1933107at2759"/>
<feature type="domain" description="CCR4-NOT transcription complex subunit 1 TTP binding" evidence="10">
    <location>
        <begin position="647"/>
        <end position="777"/>
    </location>
</feature>
<feature type="domain" description="CCR4-Not complex component Not1 C-terminal" evidence="7">
    <location>
        <begin position="1839"/>
        <end position="2193"/>
    </location>
</feature>
<feature type="domain" description="CCR4-NOT transcription complex subunit 1" evidence="8">
    <location>
        <begin position="1174"/>
        <end position="1315"/>
    </location>
</feature>
<dbReference type="PANTHER" id="PTHR13162">
    <property type="entry name" value="CCR4-NOT TRANSCRIPTION COMPLEX"/>
    <property type="match status" value="1"/>
</dbReference>
<dbReference type="Pfam" id="PF16415">
    <property type="entry name" value="CNOT1_CAF1_bind"/>
    <property type="match status" value="1"/>
</dbReference>
<evidence type="ECO:0000256" key="4">
    <source>
        <dbReference type="ARBA" id="ARBA00023163"/>
    </source>
</evidence>
<dbReference type="EMBL" id="FQNF01000066">
    <property type="protein sequence ID" value="SGZ40839.1"/>
    <property type="molecule type" value="Genomic_DNA"/>
</dbReference>
<dbReference type="GO" id="GO:0060090">
    <property type="term" value="F:molecular adaptor activity"/>
    <property type="evidence" value="ECO:0007669"/>
    <property type="project" value="TreeGrafter"/>
</dbReference>
<comment type="subcellular location">
    <subcellularLocation>
        <location evidence="1">Nucleus</location>
    </subcellularLocation>
</comment>
<reference evidence="12" key="1">
    <citation type="submission" date="2016-11" db="EMBL/GenBank/DDBJ databases">
        <authorList>
            <person name="Guldener U."/>
        </authorList>
    </citation>
    <scope>NUCLEOTIDE SEQUENCE [LARGE SCALE GENOMIC DNA]</scope>
</reference>
<evidence type="ECO:0000256" key="6">
    <source>
        <dbReference type="SAM" id="MobiDB-lite"/>
    </source>
</evidence>
<dbReference type="Gene3D" id="1.25.40.180">
    <property type="match status" value="1"/>
</dbReference>
<dbReference type="Gene3D" id="1.25.40.790">
    <property type="match status" value="1"/>
</dbReference>
<dbReference type="CDD" id="cd20710">
    <property type="entry name" value="NOT1_connector"/>
    <property type="match status" value="1"/>
</dbReference>
<protein>
    <recommendedName>
        <fullName evidence="13">General negative regulator of transcription subunit 1</fullName>
    </recommendedName>
</protein>
<name>A0A1L0D129_9ASCO</name>
<dbReference type="VEuPathDB" id="FungiDB:HGUI_03039"/>
<evidence type="ECO:0000313" key="11">
    <source>
        <dbReference type="EMBL" id="SGZ40839.1"/>
    </source>
</evidence>
<dbReference type="Pfam" id="PF12842">
    <property type="entry name" value="DUF3819"/>
    <property type="match status" value="1"/>
</dbReference>
<feature type="compositionally biased region" description="Low complexity" evidence="6">
    <location>
        <begin position="1372"/>
        <end position="1388"/>
    </location>
</feature>
<dbReference type="GO" id="GO:0000932">
    <property type="term" value="C:P-body"/>
    <property type="evidence" value="ECO:0007669"/>
    <property type="project" value="TreeGrafter"/>
</dbReference>
<evidence type="ECO:0000259" key="7">
    <source>
        <dbReference type="Pfam" id="PF04054"/>
    </source>
</evidence>
<keyword evidence="12" id="KW-1185">Reference proteome</keyword>
<dbReference type="InterPro" id="IPR024557">
    <property type="entry name" value="CNOT1_dom_4"/>
</dbReference>
<dbReference type="InterPro" id="IPR040398">
    <property type="entry name" value="Not1"/>
</dbReference>
<evidence type="ECO:0000259" key="10">
    <source>
        <dbReference type="Pfam" id="PF16417"/>
    </source>
</evidence>
<dbReference type="InterPro" id="IPR032191">
    <property type="entry name" value="CNOT1_CAF1_bind"/>
</dbReference>
<evidence type="ECO:0000259" key="8">
    <source>
        <dbReference type="Pfam" id="PF12842"/>
    </source>
</evidence>
<gene>
    <name evidence="11" type="ORF">HGUI_03039</name>
</gene>
<dbReference type="Pfam" id="PF16417">
    <property type="entry name" value="CNOT1_TTP_bind"/>
    <property type="match status" value="1"/>
</dbReference>
<feature type="compositionally biased region" description="Polar residues" evidence="6">
    <location>
        <begin position="1389"/>
        <end position="1399"/>
    </location>
</feature>
<dbReference type="PANTHER" id="PTHR13162:SF8">
    <property type="entry name" value="CCR4-NOT TRANSCRIPTION COMPLEX SUBUNIT 1"/>
    <property type="match status" value="1"/>
</dbReference>
<dbReference type="Gene3D" id="1.25.40.800">
    <property type="match status" value="1"/>
</dbReference>
<keyword evidence="5" id="KW-0539">Nucleus</keyword>
<organism evidence="11 12">
    <name type="scientific">Hanseniaspora guilliermondii</name>
    <dbReference type="NCBI Taxonomy" id="56406"/>
    <lineage>
        <taxon>Eukaryota</taxon>
        <taxon>Fungi</taxon>
        <taxon>Dikarya</taxon>
        <taxon>Ascomycota</taxon>
        <taxon>Saccharomycotina</taxon>
        <taxon>Saccharomycetes</taxon>
        <taxon>Saccharomycodales</taxon>
        <taxon>Saccharomycodaceae</taxon>
        <taxon>Hanseniaspora</taxon>
    </lineage>
</organism>
<dbReference type="Pfam" id="PF04054">
    <property type="entry name" value="Not1"/>
    <property type="match status" value="1"/>
</dbReference>
<dbReference type="InterPro" id="IPR032193">
    <property type="entry name" value="CNOT1_TTP_bind"/>
</dbReference>
<sequence>MSKTYYPKPDDAKTNEFISKFTDTLLIKNNPGSLVSSLHSSIITSNLPENESKIFEILSSLEPKEFLSVYMHLLLYPILYPNLLSKNVCLSLNNILNEHIGKFNIYYMNLILPSSELQYAFNISGSNILEFLFDGTTLSKKSLSLLGDALSHKYLNVLYNIYKNKKYMSNKNQPPPLQLNTNMNINEVNDFLDQFISLFGCESLSIIFSAVFVSILYPNLKNDITNTSFNGLLNPSHTQVVAVLVDLMKRTEMINLLASKICSLTQMISFESLSCDIILKMSQYLSDGKSSKSKPFESLPNVIHFVSACGLAFNHLSDKLLTKFDFGFVSSVITSLLNISKSNPEMLKLDDMPIKLADDVNLGRLSSSTLSEDISLLDFNGIPQLIASVFLNMNSDVANSEDGQNFYKDVKDVIKTHSKTIPNAICGSLFYQNTADLSKPDVLKLWAESMIVSEYFETLYSITLKTFKDEEPRQKLFNIFFALLPLQSVEIISRINATLLKNNYSELSLIDGTYDYFKAQSMFLAASSNKDFIKKKIMNEVTQLHNKYKIRVGEANYKQRAQYAELANMFKAFIDVLSISQKSFNDTNQKPLVLDPSFANIIIGLVTNYLISSYNTKAKEFNMLANLFANEISLNYPEIPYENVNDNNAENYQSFSTEFYRVLYSKSDDFENCLNKIQKYFYSESHTDHAIYATLIGELVYETPFLMKDYPKSAMKTGGMFISKLIEYHLFRGIQLDVFKVILALNTSEVKEDSLPFYNEVLSALINELKTAPAYAVKRDTFILNEIIKRGNLNTSLPGLSMNLKKIADNESNSNSTPKNQTLIVNGLIKPKKPANFVNPGDVTLPEKISIDMSFILNNVSNNNVQESAHNLRMILNNAIDNGTGVLETLAKLFTQRIKQDSNYHVVYRDLIYAMNLKPLLDDITFGVLTSVSTVFSHSASSTKDKKLLKTLANWLGLSLIAKDKILTNEELPLRELLLDSWNKGYTQSSVPFVCTIIEYTKDSNLFKYPNLWTKSVIELLVEMNEVGESIKDANKWALKTTFNVEVLLKNLKISMSDIEKSNWLSNPDSLDILTGKKSHESADIKKAEKMLQHLIQKPVMDMVMSQKVQQVNNGMANMNIDEQVMSPKPHPGANMQMQQQMNMQIPPQQPAQAPHNDAMFTSLQGKTMFVVNPDLQVAFQMAIAKSVNEILVSVVEKSSTTAAMTARALVAKDFATEANPDLYKYTCVKTARQLAKSATYISSASVLRANIINTTRQLCGNVMILLQNVEEELITAIDDNIDMAIAVIENAAMDKATTLILDAIIPDISFRQHHVQRRSGQPFQYIPEGVVTSTGVPLPDALKLSSEGITKQQLAVYQSLDNMPLGTDKQMPMNPSTSNQSNNSSNTAVSQPSPNNVGSMPMKAKSSSVSDRQSLLQQLNKVKNTNQQDSQPAPMINNPPGLTNQRPLQGNSVQGTPLAQSQQLLSPEMVNPQLQRQQNMMFMGFEQQLVFFMNMIDAVIAYIYDSRDEVLDSVITIVDAFVIRIISGIASSKQLDSIALAVSQTCVSRMFEFKRNQLVVVVFTTLIQKLCIMSPVAKKDVNWWLVHSQNPLKMDTNCLLILNKIGVLEASQFDTLLSGLLKSDINNSVDFVLDVLKNLLEMRPLKVTKSQLTYTITLLKQVEDEHYKEKIQNFLNSKEYASLSVANEDEFYTVLFTEWANLIENYRPSDLVCRKYLVEFIKNVPTMDKFISFLNVAFKISYDAFLVCDPQSNVFKAIDSLAFLVIHMIIYQNNCSNNNRGKFLSVVLLAFQSKLALHANDKQFNGRPYFRFISVILSYWQQLHVSEFDFISEEETRRDLLAFNKDMYTIITDMLHICQPMLFPSFSFSWLGLFSHRMYLPIMLKFDEDVKGEMWKKLNLLLIDLFRFLRVFGENGDESIKVLNAGILRIVLFVANDCPEYLIENHYVLMNELPSEFKHLRNIINSTVPQGMVFPSALNQYVSIDAIEENLKYSPPVLVSPVNDLGSFKKPLDSFLRIPSSSLNRNIMNQIAQLNTSDTVENFRIINAIVTHSVVLAGDELLSTAKQVILNETSSYFNLLSNLITNNITEKKDIAMNVIDCLVNHLRFPNTQTYFSWYVLTTIFNIDLNDKELSKKLNWNEESLSTAQEMILKSLLDRLLVSKPHPWGCVMTLMSILKKIDNVEDLNFVNKDENSSESVYGLMTSMKNLFEKSNNKVEVQ</sequence>
<dbReference type="InterPro" id="IPR007196">
    <property type="entry name" value="CCR4-Not_Not1_C"/>
</dbReference>
<dbReference type="GO" id="GO:0005634">
    <property type="term" value="C:nucleus"/>
    <property type="evidence" value="ECO:0007669"/>
    <property type="project" value="UniProtKB-SubCell"/>
</dbReference>
<evidence type="ECO:0000256" key="5">
    <source>
        <dbReference type="ARBA" id="ARBA00023242"/>
    </source>
</evidence>
<evidence type="ECO:0000256" key="3">
    <source>
        <dbReference type="ARBA" id="ARBA00023015"/>
    </source>
</evidence>
<evidence type="ECO:0000256" key="1">
    <source>
        <dbReference type="ARBA" id="ARBA00004123"/>
    </source>
</evidence>
<feature type="compositionally biased region" description="Polar residues" evidence="6">
    <location>
        <begin position="1406"/>
        <end position="1432"/>
    </location>
</feature>
<accession>A0A1L0D129</accession>
<dbReference type="InterPro" id="IPR038535">
    <property type="entry name" value="CNOT1_TTP_bind_sf"/>
</dbReference>
<feature type="domain" description="CCR4-NOT transcription complex subunit 1 CAF1-binding" evidence="9">
    <location>
        <begin position="846"/>
        <end position="1069"/>
    </location>
</feature>
<evidence type="ECO:0000256" key="2">
    <source>
        <dbReference type="ARBA" id="ARBA00022491"/>
    </source>
</evidence>
<dbReference type="GO" id="GO:0030015">
    <property type="term" value="C:CCR4-NOT core complex"/>
    <property type="evidence" value="ECO:0007669"/>
    <property type="project" value="InterPro"/>
</dbReference>
<keyword evidence="3" id="KW-0805">Transcription regulation</keyword>
<feature type="compositionally biased region" description="Polar residues" evidence="6">
    <location>
        <begin position="1441"/>
        <end position="1458"/>
    </location>
</feature>
<dbReference type="GO" id="GO:0000288">
    <property type="term" value="P:nuclear-transcribed mRNA catabolic process, deadenylation-dependent decay"/>
    <property type="evidence" value="ECO:0007669"/>
    <property type="project" value="TreeGrafter"/>
</dbReference>
<dbReference type="Gene3D" id="1.25.40.840">
    <property type="entry name" value="CCR4-NOT transcription complex subunit 1 TTP binding domain"/>
    <property type="match status" value="1"/>
</dbReference>
<keyword evidence="4" id="KW-0804">Transcription</keyword>
<evidence type="ECO:0000313" key="12">
    <source>
        <dbReference type="Proteomes" id="UP000183365"/>
    </source>
</evidence>
<proteinExistence type="predicted"/>
<keyword evidence="2" id="KW-0678">Repressor</keyword>
<evidence type="ECO:0008006" key="13">
    <source>
        <dbReference type="Google" id="ProtNLM"/>
    </source>
</evidence>